<organism evidence="1">
    <name type="scientific">viral metagenome</name>
    <dbReference type="NCBI Taxonomy" id="1070528"/>
    <lineage>
        <taxon>unclassified sequences</taxon>
        <taxon>metagenomes</taxon>
        <taxon>organismal metagenomes</taxon>
    </lineage>
</organism>
<accession>A0A6M3Y2I4</accession>
<dbReference type="EMBL" id="MT145163">
    <property type="protein sequence ID" value="QJI04262.1"/>
    <property type="molecule type" value="Genomic_DNA"/>
</dbReference>
<gene>
    <name evidence="1" type="ORF">TM448B07067_0009</name>
</gene>
<sequence>MNKQGRYSEIINSVSMQILVNNDMDFLKNMIRAYCEFKNYAGELLNSYNKTYQLNDLGFRDYLFNKFPKKHMVGLYEFMKS</sequence>
<protein>
    <submittedName>
        <fullName evidence="1">Uncharacterized protein</fullName>
    </submittedName>
</protein>
<name>A0A6M3Y2I4_9ZZZZ</name>
<evidence type="ECO:0000313" key="1">
    <source>
        <dbReference type="EMBL" id="QJI04262.1"/>
    </source>
</evidence>
<reference evidence="1" key="1">
    <citation type="submission" date="2020-03" db="EMBL/GenBank/DDBJ databases">
        <title>The deep terrestrial virosphere.</title>
        <authorList>
            <person name="Holmfeldt K."/>
            <person name="Nilsson E."/>
            <person name="Simone D."/>
            <person name="Lopez-Fernandez M."/>
            <person name="Wu X."/>
            <person name="de Brujin I."/>
            <person name="Lundin D."/>
            <person name="Andersson A."/>
            <person name="Bertilsson S."/>
            <person name="Dopson M."/>
        </authorList>
    </citation>
    <scope>NUCLEOTIDE SEQUENCE</scope>
    <source>
        <strain evidence="1">TM448B07067</strain>
    </source>
</reference>
<proteinExistence type="predicted"/>
<dbReference type="AlphaFoldDB" id="A0A6M3Y2I4"/>